<keyword evidence="3" id="KW-0540">Nuclease</keyword>
<evidence type="ECO:0000256" key="5">
    <source>
        <dbReference type="ARBA" id="ARBA00022839"/>
    </source>
</evidence>
<dbReference type="Pfam" id="PF02272">
    <property type="entry name" value="DHHA1"/>
    <property type="match status" value="1"/>
</dbReference>
<evidence type="ECO:0000256" key="1">
    <source>
        <dbReference type="ARBA" id="ARBA00005915"/>
    </source>
</evidence>
<dbReference type="Gene3D" id="3.10.310.30">
    <property type="match status" value="1"/>
</dbReference>
<evidence type="ECO:0000259" key="8">
    <source>
        <dbReference type="Pfam" id="PF17768"/>
    </source>
</evidence>
<dbReference type="InterPro" id="IPR001667">
    <property type="entry name" value="DDH_dom"/>
</dbReference>
<evidence type="ECO:0000313" key="9">
    <source>
        <dbReference type="EMBL" id="REI40384.1"/>
    </source>
</evidence>
<evidence type="ECO:0000256" key="2">
    <source>
        <dbReference type="ARBA" id="ARBA00019841"/>
    </source>
</evidence>
<comment type="caution">
    <text evidence="9">The sequence shown here is derived from an EMBL/GenBank/DDBJ whole genome shotgun (WGS) entry which is preliminary data.</text>
</comment>
<feature type="domain" description="DHHA1" evidence="7">
    <location>
        <begin position="346"/>
        <end position="430"/>
    </location>
</feature>
<comment type="similarity">
    <text evidence="1">Belongs to the RecJ family.</text>
</comment>
<reference evidence="9 10" key="1">
    <citation type="submission" date="2018-08" db="EMBL/GenBank/DDBJ databases">
        <title>Draft genome sequence of Psychrilyobacter sp. strain SD5 isolated from Black Sea water.</title>
        <authorList>
            <person name="Yadav S."/>
            <person name="Villanueva L."/>
            <person name="Damste J.S.S."/>
        </authorList>
    </citation>
    <scope>NUCLEOTIDE SEQUENCE [LARGE SCALE GENOMIC DNA]</scope>
    <source>
        <strain evidence="9 10">SD5</strain>
    </source>
</reference>
<proteinExistence type="inferred from homology"/>
<dbReference type="EMBL" id="QUAJ01000020">
    <property type="protein sequence ID" value="REI40384.1"/>
    <property type="molecule type" value="Genomic_DNA"/>
</dbReference>
<dbReference type="Gene3D" id="3.90.1640.30">
    <property type="match status" value="1"/>
</dbReference>
<organism evidence="9 10">
    <name type="scientific">Psychrilyobacter piezotolerans</name>
    <dbReference type="NCBI Taxonomy" id="2293438"/>
    <lineage>
        <taxon>Bacteria</taxon>
        <taxon>Fusobacteriati</taxon>
        <taxon>Fusobacteriota</taxon>
        <taxon>Fusobacteriia</taxon>
        <taxon>Fusobacteriales</taxon>
        <taxon>Fusobacteriaceae</taxon>
        <taxon>Psychrilyobacter</taxon>
    </lineage>
</organism>
<dbReference type="InterPro" id="IPR038763">
    <property type="entry name" value="DHH_sf"/>
</dbReference>
<dbReference type="PANTHER" id="PTHR30255:SF2">
    <property type="entry name" value="SINGLE-STRANDED-DNA-SPECIFIC EXONUCLEASE RECJ"/>
    <property type="match status" value="1"/>
</dbReference>
<evidence type="ECO:0000256" key="3">
    <source>
        <dbReference type="ARBA" id="ARBA00022722"/>
    </source>
</evidence>
<evidence type="ECO:0000313" key="10">
    <source>
        <dbReference type="Proteomes" id="UP000263486"/>
    </source>
</evidence>
<dbReference type="Pfam" id="PF01368">
    <property type="entry name" value="DHH"/>
    <property type="match status" value="1"/>
</dbReference>
<dbReference type="InterPro" id="IPR051673">
    <property type="entry name" value="SSDNA_exonuclease_RecJ"/>
</dbReference>
<evidence type="ECO:0000259" key="7">
    <source>
        <dbReference type="Pfam" id="PF02272"/>
    </source>
</evidence>
<protein>
    <recommendedName>
        <fullName evidence="2">Single-stranded-DNA-specific exonuclease RecJ</fullName>
    </recommendedName>
</protein>
<dbReference type="NCBIfam" id="TIGR00644">
    <property type="entry name" value="recJ"/>
    <property type="match status" value="1"/>
</dbReference>
<feature type="domain" description="DDH" evidence="6">
    <location>
        <begin position="77"/>
        <end position="226"/>
    </location>
</feature>
<dbReference type="InterPro" id="IPR004610">
    <property type="entry name" value="RecJ"/>
</dbReference>
<dbReference type="InterPro" id="IPR041122">
    <property type="entry name" value="RecJ_OB"/>
</dbReference>
<evidence type="ECO:0000259" key="6">
    <source>
        <dbReference type="Pfam" id="PF01368"/>
    </source>
</evidence>
<dbReference type="InterPro" id="IPR003156">
    <property type="entry name" value="DHHA1_dom"/>
</dbReference>
<dbReference type="GO" id="GO:0004527">
    <property type="term" value="F:exonuclease activity"/>
    <property type="evidence" value="ECO:0007669"/>
    <property type="project" value="UniProtKB-KW"/>
</dbReference>
<keyword evidence="5 9" id="KW-0269">Exonuclease</keyword>
<dbReference type="PANTHER" id="PTHR30255">
    <property type="entry name" value="SINGLE-STRANDED-DNA-SPECIFIC EXONUCLEASE RECJ"/>
    <property type="match status" value="1"/>
</dbReference>
<dbReference type="RefSeq" id="WP_114642926.1">
    <property type="nucleotide sequence ID" value="NZ_JAACIO010000021.1"/>
</dbReference>
<dbReference type="Pfam" id="PF17768">
    <property type="entry name" value="RecJ_OB"/>
    <property type="match status" value="1"/>
</dbReference>
<feature type="domain" description="RecJ OB" evidence="8">
    <location>
        <begin position="452"/>
        <end position="559"/>
    </location>
</feature>
<dbReference type="Proteomes" id="UP000263486">
    <property type="component" value="Unassembled WGS sequence"/>
</dbReference>
<accession>A0ABX9KF29</accession>
<name>A0ABX9KF29_9FUSO</name>
<evidence type="ECO:0000256" key="4">
    <source>
        <dbReference type="ARBA" id="ARBA00022801"/>
    </source>
</evidence>
<keyword evidence="10" id="KW-1185">Reference proteome</keyword>
<keyword evidence="4" id="KW-0378">Hydrolase</keyword>
<gene>
    <name evidence="9" type="primary">recJ</name>
    <name evidence="9" type="ORF">DYH56_11020</name>
</gene>
<sequence length="564" mass="64334">MYWEYNTYDESQVKDKVEKHNLSTEVVKLLLSRGIDSDDDIQKFLNAGVEDLEDPFDFERMEEVVEKVIRAKDGKSKVFIYGDYDVDGITASVYLTIVFNLIGVETSYYIPNRMDEGYGLNRQAIDYVNERSGKVIITVDTGINSVEDFEYAKSLGIDVIITDHHKIIKDKKEKLLVINPKLSKNYRFKYLSGAGVAFKVACAVYKKLGADPKHLYEHLDIVMIGTIADVMPLTDENRVIVKNGLVALKETKIKGLKSLLRYLKLSPKDISTTDISFFVSPLLNALGRIGKSRTGADFFLEGNDHELYSIIEDMKKSNNKRRILERKIFNEINDEVEKIEDKNSLKYLFFKSHDWHPGVIGVVASRLSIRYNIPVILISLQNNFGKASCRSVAGINIFNILNNISDTLIRFGGHDLAAGFIVAKDQLEVVERAIAKGIGESTKKYKKDIIKIDYNYPLEMVDDNFIGELSKIAPFGSANPYPLFVDKDLKFIRVKKFGVEDKHFKTFLEKNGKLYSAVGFNLAHKIDEDNYMNETFEIAYYPEKICYNNNKIIQIKIKDIKIIS</sequence>
<dbReference type="SUPFAM" id="SSF64182">
    <property type="entry name" value="DHH phosphoesterases"/>
    <property type="match status" value="1"/>
</dbReference>